<sequence>MRLLPNWCLKKTHSGRRDEGGDEGEVGGVEAEGVFQDETSCPESLRRLRSVFSSSRSTRTHVTNILVTVVGVAVVIVGAYFSRDYVRRVLLWVAGQQAWVVVLVFLALFTLVSMPLMWGYIVVNISAGYMFGTWRGLAVTVTTATAGVFVAHMLIRVCLREIVHRRVVTSRLLRALLSVLGGAQAFKVIAITRLTPIPFGLQNAVFAVSRVPTWLYLVATVLGLLPTQVLNCYLGTTVRSFDDVVSQSSSASATAWGVFAVQVLISVGLTMWVVRRARMELQKTVAAQMSEASSPSHTPTHSPSHQPVAATPPESPPEVITGHLEKVAVKGVRTHDWL</sequence>
<dbReference type="Pfam" id="PF09335">
    <property type="entry name" value="VTT_dom"/>
    <property type="match status" value="1"/>
</dbReference>
<accession>A0AAW0SMV0</accession>
<dbReference type="GO" id="GO:0005783">
    <property type="term" value="C:endoplasmic reticulum"/>
    <property type="evidence" value="ECO:0007669"/>
    <property type="project" value="TreeGrafter"/>
</dbReference>
<dbReference type="GO" id="GO:0051480">
    <property type="term" value="P:regulation of cytosolic calcium ion concentration"/>
    <property type="evidence" value="ECO:0007669"/>
    <property type="project" value="TreeGrafter"/>
</dbReference>
<dbReference type="InterPro" id="IPR032816">
    <property type="entry name" value="VTT_dom"/>
</dbReference>
<feature type="transmembrane region" description="Helical" evidence="2">
    <location>
        <begin position="89"/>
        <end position="114"/>
    </location>
</feature>
<keyword evidence="2" id="KW-1133">Transmembrane helix</keyword>
<dbReference type="Proteomes" id="UP001487740">
    <property type="component" value="Unassembled WGS sequence"/>
</dbReference>
<proteinExistence type="predicted"/>
<dbReference type="EMBL" id="JARAKH010000049">
    <property type="protein sequence ID" value="KAK8376108.1"/>
    <property type="molecule type" value="Genomic_DNA"/>
</dbReference>
<evidence type="ECO:0000313" key="5">
    <source>
        <dbReference type="Proteomes" id="UP001487740"/>
    </source>
</evidence>
<name>A0AAW0SMV0_SCYPA</name>
<feature type="region of interest" description="Disordered" evidence="1">
    <location>
        <begin position="288"/>
        <end position="320"/>
    </location>
</feature>
<keyword evidence="2" id="KW-0472">Membrane</keyword>
<feature type="transmembrane region" description="Helical" evidence="2">
    <location>
        <begin position="214"/>
        <end position="234"/>
    </location>
</feature>
<gene>
    <name evidence="4" type="ORF">O3P69_008676</name>
</gene>
<evidence type="ECO:0000256" key="1">
    <source>
        <dbReference type="SAM" id="MobiDB-lite"/>
    </source>
</evidence>
<keyword evidence="5" id="KW-1185">Reference proteome</keyword>
<feature type="domain" description="VTT" evidence="3">
    <location>
        <begin position="122"/>
        <end position="236"/>
    </location>
</feature>
<dbReference type="AlphaFoldDB" id="A0AAW0SMV0"/>
<feature type="transmembrane region" description="Helical" evidence="2">
    <location>
        <begin position="62"/>
        <end position="82"/>
    </location>
</feature>
<comment type="caution">
    <text evidence="4">The sequence shown here is derived from an EMBL/GenBank/DDBJ whole genome shotgun (WGS) entry which is preliminary data.</text>
</comment>
<organism evidence="4 5">
    <name type="scientific">Scylla paramamosain</name>
    <name type="common">Mud crab</name>
    <dbReference type="NCBI Taxonomy" id="85552"/>
    <lineage>
        <taxon>Eukaryota</taxon>
        <taxon>Metazoa</taxon>
        <taxon>Ecdysozoa</taxon>
        <taxon>Arthropoda</taxon>
        <taxon>Crustacea</taxon>
        <taxon>Multicrustacea</taxon>
        <taxon>Malacostraca</taxon>
        <taxon>Eumalacostraca</taxon>
        <taxon>Eucarida</taxon>
        <taxon>Decapoda</taxon>
        <taxon>Pleocyemata</taxon>
        <taxon>Brachyura</taxon>
        <taxon>Eubrachyura</taxon>
        <taxon>Portunoidea</taxon>
        <taxon>Portunidae</taxon>
        <taxon>Portuninae</taxon>
        <taxon>Scylla</taxon>
    </lineage>
</organism>
<dbReference type="PANTHER" id="PTHR46593">
    <property type="entry name" value="TRANSMEMBRANE PROTEIN 64"/>
    <property type="match status" value="1"/>
</dbReference>
<reference evidence="4 5" key="1">
    <citation type="submission" date="2023-03" db="EMBL/GenBank/DDBJ databases">
        <title>High-quality genome of Scylla paramamosain provides insights in environmental adaptation.</title>
        <authorList>
            <person name="Zhang L."/>
        </authorList>
    </citation>
    <scope>NUCLEOTIDE SEQUENCE [LARGE SCALE GENOMIC DNA]</scope>
    <source>
        <strain evidence="4">LZ_2023a</strain>
        <tissue evidence="4">Muscle</tissue>
    </source>
</reference>
<dbReference type="InterPro" id="IPR053069">
    <property type="entry name" value="TVP38/TMEM64"/>
</dbReference>
<feature type="transmembrane region" description="Helical" evidence="2">
    <location>
        <begin position="255"/>
        <end position="274"/>
    </location>
</feature>
<evidence type="ECO:0000313" key="4">
    <source>
        <dbReference type="EMBL" id="KAK8376107.1"/>
    </source>
</evidence>
<dbReference type="EMBL" id="JARAKH010000049">
    <property type="protein sequence ID" value="KAK8376107.1"/>
    <property type="molecule type" value="Genomic_DNA"/>
</dbReference>
<evidence type="ECO:0000259" key="3">
    <source>
        <dbReference type="Pfam" id="PF09335"/>
    </source>
</evidence>
<dbReference type="PANTHER" id="PTHR46593:SF1">
    <property type="entry name" value="TRANSMEMBRANE PROTEIN 64"/>
    <property type="match status" value="1"/>
</dbReference>
<feature type="transmembrane region" description="Helical" evidence="2">
    <location>
        <begin position="134"/>
        <end position="155"/>
    </location>
</feature>
<evidence type="ECO:0000256" key="2">
    <source>
        <dbReference type="SAM" id="Phobius"/>
    </source>
</evidence>
<keyword evidence="2" id="KW-0812">Transmembrane</keyword>
<feature type="compositionally biased region" description="Low complexity" evidence="1">
    <location>
        <begin position="293"/>
        <end position="305"/>
    </location>
</feature>
<protein>
    <recommendedName>
        <fullName evidence="3">VTT domain-containing protein</fullName>
    </recommendedName>
</protein>